<comment type="caution">
    <text evidence="2">The sequence shown here is derived from an EMBL/GenBank/DDBJ whole genome shotgun (WGS) entry which is preliminary data.</text>
</comment>
<evidence type="ECO:0000256" key="1">
    <source>
        <dbReference type="SAM" id="MobiDB-lite"/>
    </source>
</evidence>
<evidence type="ECO:0000313" key="3">
    <source>
        <dbReference type="Proteomes" id="UP000887159"/>
    </source>
</evidence>
<reference evidence="2" key="1">
    <citation type="submission" date="2020-08" db="EMBL/GenBank/DDBJ databases">
        <title>Multicomponent nature underlies the extraordinary mechanical properties of spider dragline silk.</title>
        <authorList>
            <person name="Kono N."/>
            <person name="Nakamura H."/>
            <person name="Mori M."/>
            <person name="Yoshida Y."/>
            <person name="Ohtoshi R."/>
            <person name="Malay A.D."/>
            <person name="Moran D.A.P."/>
            <person name="Tomita M."/>
            <person name="Numata K."/>
            <person name="Arakawa K."/>
        </authorList>
    </citation>
    <scope>NUCLEOTIDE SEQUENCE</scope>
</reference>
<name>A0A8X7BH72_TRICX</name>
<dbReference type="AlphaFoldDB" id="A0A8X7BH72"/>
<feature type="region of interest" description="Disordered" evidence="1">
    <location>
        <begin position="43"/>
        <end position="125"/>
    </location>
</feature>
<keyword evidence="3" id="KW-1185">Reference proteome</keyword>
<organism evidence="2 3">
    <name type="scientific">Trichonephila clavipes</name>
    <name type="common">Golden silk orbweaver</name>
    <name type="synonym">Nephila clavipes</name>
    <dbReference type="NCBI Taxonomy" id="2585209"/>
    <lineage>
        <taxon>Eukaryota</taxon>
        <taxon>Metazoa</taxon>
        <taxon>Ecdysozoa</taxon>
        <taxon>Arthropoda</taxon>
        <taxon>Chelicerata</taxon>
        <taxon>Arachnida</taxon>
        <taxon>Araneae</taxon>
        <taxon>Araneomorphae</taxon>
        <taxon>Entelegynae</taxon>
        <taxon>Araneoidea</taxon>
        <taxon>Nephilidae</taxon>
        <taxon>Trichonephila</taxon>
    </lineage>
</organism>
<feature type="compositionally biased region" description="Basic and acidic residues" evidence="1">
    <location>
        <begin position="43"/>
        <end position="69"/>
    </location>
</feature>
<sequence length="125" mass="15388">MTEFNLIQHIVSRLEPQVQDYVEAGKRRVRKYYIKERRDWDVRRMSTDEHRNRNWRDAEVGDRPHDRRNSYRSTYGNGTSEETRIREQESVLQRYRRFNSNNGRYQSRNKGPSENFNREDRRYGG</sequence>
<feature type="compositionally biased region" description="Polar residues" evidence="1">
    <location>
        <begin position="71"/>
        <end position="80"/>
    </location>
</feature>
<accession>A0A8X7BH72</accession>
<proteinExistence type="predicted"/>
<evidence type="ECO:0000313" key="2">
    <source>
        <dbReference type="EMBL" id="GFY31576.1"/>
    </source>
</evidence>
<feature type="compositionally biased region" description="Polar residues" evidence="1">
    <location>
        <begin position="98"/>
        <end position="115"/>
    </location>
</feature>
<feature type="compositionally biased region" description="Basic and acidic residues" evidence="1">
    <location>
        <begin position="116"/>
        <end position="125"/>
    </location>
</feature>
<dbReference type="Proteomes" id="UP000887159">
    <property type="component" value="Unassembled WGS sequence"/>
</dbReference>
<gene>
    <name evidence="2" type="ORF">TNCV_4694201</name>
</gene>
<dbReference type="EMBL" id="BMAU01021399">
    <property type="protein sequence ID" value="GFY31576.1"/>
    <property type="molecule type" value="Genomic_DNA"/>
</dbReference>
<protein>
    <submittedName>
        <fullName evidence="2">Uncharacterized protein</fullName>
    </submittedName>
</protein>